<keyword evidence="3" id="KW-1185">Reference proteome</keyword>
<evidence type="ECO:0000313" key="2">
    <source>
        <dbReference type="EMBL" id="MBB1088140.1"/>
    </source>
</evidence>
<evidence type="ECO:0000256" key="1">
    <source>
        <dbReference type="SAM" id="SignalP"/>
    </source>
</evidence>
<dbReference type="InterPro" id="IPR021457">
    <property type="entry name" value="DUF3108"/>
</dbReference>
<sequence>MNRLAIRLPMFALAGLLAVAALPARALEPFNAEYTARYMGMEADGRMSLQPEDDSRWRYSLEVSNALADLSQVTVFEVDGDQWRPLSNRDTNKVLVKRSEKTATYDWNAGQARWSGDVKADRAGPIALQPGDLDALMVNLAIVRDLAAGTPMHYRMVDDGRVKELQYRNAGTETITIAGQSREATKVVGDDGRRETTAWIIDGMPVPARIVQKNRDGDALELTVKTLR</sequence>
<name>A0A7W3YEB6_9GAMM</name>
<dbReference type="Proteomes" id="UP000552587">
    <property type="component" value="Unassembled WGS sequence"/>
</dbReference>
<evidence type="ECO:0000313" key="3">
    <source>
        <dbReference type="Proteomes" id="UP000552587"/>
    </source>
</evidence>
<feature type="signal peptide" evidence="1">
    <location>
        <begin position="1"/>
        <end position="26"/>
    </location>
</feature>
<dbReference type="EMBL" id="JACHTE010000004">
    <property type="protein sequence ID" value="MBB1088140.1"/>
    <property type="molecule type" value="Genomic_DNA"/>
</dbReference>
<comment type="caution">
    <text evidence="2">The sequence shown here is derived from an EMBL/GenBank/DDBJ whole genome shotgun (WGS) entry which is preliminary data.</text>
</comment>
<dbReference type="RefSeq" id="WP_182668920.1">
    <property type="nucleotide sequence ID" value="NZ_JACHTE010000004.1"/>
</dbReference>
<proteinExistence type="predicted"/>
<organism evidence="2 3">
    <name type="scientific">Marilutibacter penaei</name>
    <dbReference type="NCBI Taxonomy" id="2759900"/>
    <lineage>
        <taxon>Bacteria</taxon>
        <taxon>Pseudomonadati</taxon>
        <taxon>Pseudomonadota</taxon>
        <taxon>Gammaproteobacteria</taxon>
        <taxon>Lysobacterales</taxon>
        <taxon>Lysobacteraceae</taxon>
        <taxon>Marilutibacter</taxon>
    </lineage>
</organism>
<accession>A0A7W3YEB6</accession>
<feature type="chain" id="PRO_5031397750" evidence="1">
    <location>
        <begin position="27"/>
        <end position="228"/>
    </location>
</feature>
<protein>
    <submittedName>
        <fullName evidence="2">DUF3108 domain-containing protein</fullName>
    </submittedName>
</protein>
<keyword evidence="1" id="KW-0732">Signal</keyword>
<dbReference type="Pfam" id="PF11306">
    <property type="entry name" value="DUF3108"/>
    <property type="match status" value="1"/>
</dbReference>
<reference evidence="2 3" key="1">
    <citation type="submission" date="2020-07" db="EMBL/GenBank/DDBJ databases">
        <authorList>
            <person name="Xu S."/>
            <person name="Li A."/>
        </authorList>
    </citation>
    <scope>NUCLEOTIDE SEQUENCE [LARGE SCALE GENOMIC DNA]</scope>
    <source>
        <strain evidence="2 3">SG-8</strain>
    </source>
</reference>
<gene>
    <name evidence="2" type="ORF">H4F99_06510</name>
</gene>
<dbReference type="AlphaFoldDB" id="A0A7W3YEB6"/>